<dbReference type="PANTHER" id="PTHR12546">
    <property type="entry name" value="FER-1-LIKE"/>
    <property type="match status" value="1"/>
</dbReference>
<feature type="domain" description="Ferlin dsRNA-binding" evidence="7">
    <location>
        <begin position="234"/>
        <end position="321"/>
    </location>
</feature>
<keyword evidence="9" id="KW-1185">Reference proteome</keyword>
<evidence type="ECO:0000313" key="9">
    <source>
        <dbReference type="Proteomes" id="UP000545574"/>
    </source>
</evidence>
<dbReference type="InterPro" id="IPR037721">
    <property type="entry name" value="Ferlin"/>
</dbReference>
<gene>
    <name evidence="8" type="primary">Otof_0</name>
    <name evidence="8" type="ORF">PANBIA_R10068</name>
</gene>
<dbReference type="InterPro" id="IPR055072">
    <property type="entry name" value="Ferlin_DSRM"/>
</dbReference>
<evidence type="ECO:0000256" key="5">
    <source>
        <dbReference type="ARBA" id="ARBA00023136"/>
    </source>
</evidence>
<evidence type="ECO:0000256" key="3">
    <source>
        <dbReference type="ARBA" id="ARBA00022737"/>
    </source>
</evidence>
<reference evidence="8 9" key="1">
    <citation type="submission" date="2019-09" db="EMBL/GenBank/DDBJ databases">
        <title>Bird 10,000 Genomes (B10K) Project - Family phase.</title>
        <authorList>
            <person name="Zhang G."/>
        </authorList>
    </citation>
    <scope>NUCLEOTIDE SEQUENCE [LARGE SCALE GENOMIC DNA]</scope>
    <source>
        <strain evidence="8">B10K-DU-030-18</strain>
    </source>
</reference>
<protein>
    <submittedName>
        <fullName evidence="8">OTOF protein</fullName>
    </submittedName>
</protein>
<dbReference type="Pfam" id="PF22901">
    <property type="entry name" value="dsrm_Ferlin"/>
    <property type="match status" value="1"/>
</dbReference>
<keyword evidence="3" id="KW-0677">Repeat</keyword>
<feature type="compositionally biased region" description="Basic and acidic residues" evidence="6">
    <location>
        <begin position="25"/>
        <end position="40"/>
    </location>
</feature>
<feature type="compositionally biased region" description="Acidic residues" evidence="6">
    <location>
        <begin position="7"/>
        <end position="16"/>
    </location>
</feature>
<dbReference type="EMBL" id="VZRT01006038">
    <property type="protein sequence ID" value="NWW40796.1"/>
    <property type="molecule type" value="Genomic_DNA"/>
</dbReference>
<sequence length="350" mass="39365">QEAAAAEAEEKEEMEIGEGSKAQVKNKDKDKSKAPKDDKKKKQQPVPELPEKKNKQKIDELKVFNKELEAEFDNFEDWLHTFNLLRGKIGDNDDSATEEERIVGRFKGSMCVYKVPLPDDVTKEAGYDPTFGMFQGIPSNDPINVLVRVYIVRVSGNLGGDRRDLALPSTRSRAFGHILHYKLGPSASPNPRSFDIEATFPMESMLTVAVYDWDLVGTDDLIGETKIDLENRFYSKHRATCGVSQTYSIYGYNTWRDPMKPSQILSKLCKEGKVDGPHFGPGGRVKVANRVFTGPTEIEDENGQKKPTDEHLALAALRHWEDIPRAGCRLVPEHVETRPLLNPDKPGIEQ</sequence>
<dbReference type="GO" id="GO:0005509">
    <property type="term" value="F:calcium ion binding"/>
    <property type="evidence" value="ECO:0007669"/>
    <property type="project" value="TreeGrafter"/>
</dbReference>
<evidence type="ECO:0000256" key="6">
    <source>
        <dbReference type="SAM" id="MobiDB-lite"/>
    </source>
</evidence>
<evidence type="ECO:0000313" key="8">
    <source>
        <dbReference type="EMBL" id="NWW40796.1"/>
    </source>
</evidence>
<name>A0A7K6MUQ5_PANBI</name>
<organism evidence="8 9">
    <name type="scientific">Panurus biarmicus</name>
    <name type="common">Bearded tit</name>
    <dbReference type="NCBI Taxonomy" id="181101"/>
    <lineage>
        <taxon>Eukaryota</taxon>
        <taxon>Metazoa</taxon>
        <taxon>Chordata</taxon>
        <taxon>Craniata</taxon>
        <taxon>Vertebrata</taxon>
        <taxon>Euteleostomi</taxon>
        <taxon>Archelosauria</taxon>
        <taxon>Archosauria</taxon>
        <taxon>Dinosauria</taxon>
        <taxon>Saurischia</taxon>
        <taxon>Theropoda</taxon>
        <taxon>Coelurosauria</taxon>
        <taxon>Aves</taxon>
        <taxon>Neognathae</taxon>
        <taxon>Neoaves</taxon>
        <taxon>Telluraves</taxon>
        <taxon>Australaves</taxon>
        <taxon>Passeriformes</taxon>
        <taxon>Sylvioidea</taxon>
        <taxon>Sylviidae</taxon>
        <taxon>Sylviidae incertae sedis</taxon>
        <taxon>Panurus</taxon>
    </lineage>
</organism>
<proteinExistence type="predicted"/>
<dbReference type="AlphaFoldDB" id="A0A7K6MUQ5"/>
<dbReference type="GO" id="GO:0048787">
    <property type="term" value="C:presynaptic active zone membrane"/>
    <property type="evidence" value="ECO:0007669"/>
    <property type="project" value="TreeGrafter"/>
</dbReference>
<evidence type="ECO:0000256" key="1">
    <source>
        <dbReference type="ARBA" id="ARBA00004370"/>
    </source>
</evidence>
<dbReference type="GO" id="GO:0035612">
    <property type="term" value="F:AP-2 adaptor complex binding"/>
    <property type="evidence" value="ECO:0007669"/>
    <property type="project" value="TreeGrafter"/>
</dbReference>
<keyword evidence="5" id="KW-0472">Membrane</keyword>
<comment type="subcellular location">
    <subcellularLocation>
        <location evidence="1">Membrane</location>
    </subcellularLocation>
</comment>
<keyword evidence="2" id="KW-0812">Transmembrane</keyword>
<dbReference type="Proteomes" id="UP000545574">
    <property type="component" value="Unassembled WGS sequence"/>
</dbReference>
<evidence type="ECO:0000256" key="4">
    <source>
        <dbReference type="ARBA" id="ARBA00022989"/>
    </source>
</evidence>
<dbReference type="CDD" id="cd04037">
    <property type="entry name" value="C2E_Ferlin"/>
    <property type="match status" value="1"/>
</dbReference>
<dbReference type="SUPFAM" id="SSF49562">
    <property type="entry name" value="C2 domain (Calcium/lipid-binding domain, CaLB)"/>
    <property type="match status" value="1"/>
</dbReference>
<dbReference type="InterPro" id="IPR035892">
    <property type="entry name" value="C2_domain_sf"/>
</dbReference>
<evidence type="ECO:0000256" key="2">
    <source>
        <dbReference type="ARBA" id="ARBA00022692"/>
    </source>
</evidence>
<dbReference type="PANTHER" id="PTHR12546:SF32">
    <property type="entry name" value="OTOFERLIN"/>
    <property type="match status" value="1"/>
</dbReference>
<comment type="caution">
    <text evidence="8">The sequence shown here is derived from an EMBL/GenBank/DDBJ whole genome shotgun (WGS) entry which is preliminary data.</text>
</comment>
<dbReference type="GO" id="GO:0030672">
    <property type="term" value="C:synaptic vesicle membrane"/>
    <property type="evidence" value="ECO:0007669"/>
    <property type="project" value="TreeGrafter"/>
</dbReference>
<feature type="non-terminal residue" evidence="8">
    <location>
        <position position="350"/>
    </location>
</feature>
<feature type="region of interest" description="Disordered" evidence="6">
    <location>
        <begin position="1"/>
        <end position="54"/>
    </location>
</feature>
<feature type="non-terminal residue" evidence="8">
    <location>
        <position position="1"/>
    </location>
</feature>
<evidence type="ECO:0000259" key="7">
    <source>
        <dbReference type="Pfam" id="PF22901"/>
    </source>
</evidence>
<dbReference type="GO" id="GO:0016082">
    <property type="term" value="P:synaptic vesicle priming"/>
    <property type="evidence" value="ECO:0007669"/>
    <property type="project" value="TreeGrafter"/>
</dbReference>
<accession>A0A7K6MUQ5</accession>
<dbReference type="InterPro" id="IPR037724">
    <property type="entry name" value="C2E_Ferlin"/>
</dbReference>
<keyword evidence="4" id="KW-1133">Transmembrane helix</keyword>
<dbReference type="Gene3D" id="2.60.40.150">
    <property type="entry name" value="C2 domain"/>
    <property type="match status" value="1"/>
</dbReference>
<dbReference type="GO" id="GO:0007009">
    <property type="term" value="P:plasma membrane organization"/>
    <property type="evidence" value="ECO:0007669"/>
    <property type="project" value="TreeGrafter"/>
</dbReference>